<reference evidence="2 3" key="1">
    <citation type="journal article" date="2022" name="Arch. Microbiol.">
        <title>Paraburkholderia bengalensis sp. nov. isolated from roots of Oryza sativa, IR64.</title>
        <authorList>
            <person name="Nag P."/>
            <person name="Mondal N."/>
            <person name="Sarkar J."/>
            <person name="Das S."/>
        </authorList>
    </citation>
    <scope>NUCLEOTIDE SEQUENCE [LARGE SCALE GENOMIC DNA]</scope>
    <source>
        <strain evidence="2 3">IR64_4_BI</strain>
    </source>
</reference>
<dbReference type="EMBL" id="JACFYJ010000159">
    <property type="protein sequence ID" value="MEI6003128.1"/>
    <property type="molecule type" value="Genomic_DNA"/>
</dbReference>
<keyword evidence="3" id="KW-1185">Reference proteome</keyword>
<dbReference type="InterPro" id="IPR024973">
    <property type="entry name" value="ESPR"/>
</dbReference>
<proteinExistence type="predicted"/>
<dbReference type="Pfam" id="PF13018">
    <property type="entry name" value="ESPR"/>
    <property type="match status" value="1"/>
</dbReference>
<feature type="domain" description="ESPR" evidence="1">
    <location>
        <begin position="2"/>
        <end position="34"/>
    </location>
</feature>
<dbReference type="RefSeq" id="WP_336602692.1">
    <property type="nucleotide sequence ID" value="NZ_JACFYJ010000159.1"/>
</dbReference>
<gene>
    <name evidence="2" type="ORF">H3V53_40430</name>
</gene>
<dbReference type="Proteomes" id="UP001386437">
    <property type="component" value="Unassembled WGS sequence"/>
</dbReference>
<sequence length="41" mass="4475">MNNRIYRLVYSRLRGMLVAVAETAAGVGTGNQGEMTVRATF</sequence>
<accession>A0ABU8J6F5</accession>
<comment type="caution">
    <text evidence="2">The sequence shown here is derived from an EMBL/GenBank/DDBJ whole genome shotgun (WGS) entry which is preliminary data.</text>
</comment>
<evidence type="ECO:0000313" key="2">
    <source>
        <dbReference type="EMBL" id="MEI6003128.1"/>
    </source>
</evidence>
<protein>
    <recommendedName>
        <fullName evidence="1">ESPR domain-containing protein</fullName>
    </recommendedName>
</protein>
<organism evidence="2 3">
    <name type="scientific">Paraburkholderia bengalensis</name>
    <dbReference type="NCBI Taxonomy" id="2747562"/>
    <lineage>
        <taxon>Bacteria</taxon>
        <taxon>Pseudomonadati</taxon>
        <taxon>Pseudomonadota</taxon>
        <taxon>Betaproteobacteria</taxon>
        <taxon>Burkholderiales</taxon>
        <taxon>Burkholderiaceae</taxon>
        <taxon>Paraburkholderia</taxon>
    </lineage>
</organism>
<evidence type="ECO:0000313" key="3">
    <source>
        <dbReference type="Proteomes" id="UP001386437"/>
    </source>
</evidence>
<name>A0ABU8J6F5_9BURK</name>
<evidence type="ECO:0000259" key="1">
    <source>
        <dbReference type="Pfam" id="PF13018"/>
    </source>
</evidence>